<evidence type="ECO:0000256" key="5">
    <source>
        <dbReference type="SAM" id="MobiDB-lite"/>
    </source>
</evidence>
<dbReference type="Proteomes" id="UP000281549">
    <property type="component" value="Unassembled WGS sequence"/>
</dbReference>
<dbReference type="PROSITE" id="PS51714">
    <property type="entry name" value="G_BMS1"/>
    <property type="match status" value="1"/>
</dbReference>
<evidence type="ECO:0000313" key="7">
    <source>
        <dbReference type="EMBL" id="RKP17276.1"/>
    </source>
</evidence>
<evidence type="ECO:0000259" key="6">
    <source>
        <dbReference type="PROSITE" id="PS51714"/>
    </source>
</evidence>
<dbReference type="Pfam" id="PF04950">
    <property type="entry name" value="RIBIOP_C"/>
    <property type="match status" value="1"/>
</dbReference>
<keyword evidence="3" id="KW-0539">Nucleus</keyword>
<evidence type="ECO:0000256" key="1">
    <source>
        <dbReference type="ARBA" id="ARBA00004604"/>
    </source>
</evidence>
<feature type="region of interest" description="Disordered" evidence="5">
    <location>
        <begin position="1"/>
        <end position="31"/>
    </location>
</feature>
<organism evidence="7 8">
    <name type="scientific">Rozella allomycis (strain CSF55)</name>
    <dbReference type="NCBI Taxonomy" id="988480"/>
    <lineage>
        <taxon>Eukaryota</taxon>
        <taxon>Fungi</taxon>
        <taxon>Fungi incertae sedis</taxon>
        <taxon>Cryptomycota</taxon>
        <taxon>Cryptomycota incertae sedis</taxon>
        <taxon>Rozella</taxon>
    </lineage>
</organism>
<dbReference type="Pfam" id="PF22298">
    <property type="entry name" value="Tsr1_G-like"/>
    <property type="match status" value="1"/>
</dbReference>
<evidence type="ECO:0000256" key="3">
    <source>
        <dbReference type="ARBA" id="ARBA00023242"/>
    </source>
</evidence>
<comment type="similarity">
    <text evidence="4">Belongs to the TRAFAC class translation factor GTPase superfamily. Bms1-like GTPase family. TSR1 subfamily.</text>
</comment>
<feature type="compositionally biased region" description="Polar residues" evidence="5">
    <location>
        <begin position="10"/>
        <end position="21"/>
    </location>
</feature>
<name>A0A4P9YDA0_ROZAC</name>
<dbReference type="GO" id="GO:0003924">
    <property type="term" value="F:GTPase activity"/>
    <property type="evidence" value="ECO:0007669"/>
    <property type="project" value="TreeGrafter"/>
</dbReference>
<dbReference type="GO" id="GO:0030688">
    <property type="term" value="C:preribosome, small subunit precursor"/>
    <property type="evidence" value="ECO:0007669"/>
    <property type="project" value="TreeGrafter"/>
</dbReference>
<dbReference type="PANTHER" id="PTHR12858">
    <property type="entry name" value="RIBOSOME BIOGENESIS PROTEIN"/>
    <property type="match status" value="1"/>
</dbReference>
<dbReference type="AlphaFoldDB" id="A0A4P9YDA0"/>
<dbReference type="InterPro" id="IPR007034">
    <property type="entry name" value="BMS1_TSR1_C"/>
</dbReference>
<comment type="subcellular location">
    <subcellularLocation>
        <location evidence="1">Nucleus</location>
        <location evidence="1">Nucleolus</location>
    </subcellularLocation>
</comment>
<gene>
    <name evidence="7" type="ORF">ROZALSC1DRAFT_30892</name>
</gene>
<dbReference type="GO" id="GO:0000462">
    <property type="term" value="P:maturation of SSU-rRNA from tricistronic rRNA transcript (SSU-rRNA, 5.8S rRNA, LSU-rRNA)"/>
    <property type="evidence" value="ECO:0007669"/>
    <property type="project" value="TreeGrafter"/>
</dbReference>
<dbReference type="GO" id="GO:0005525">
    <property type="term" value="F:GTP binding"/>
    <property type="evidence" value="ECO:0007669"/>
    <property type="project" value="TreeGrafter"/>
</dbReference>
<dbReference type="Pfam" id="PF08142">
    <property type="entry name" value="AARP2CN"/>
    <property type="match status" value="1"/>
</dbReference>
<protein>
    <submittedName>
        <fullName evidence="7">DUF663-domain-containing protein</fullName>
    </submittedName>
</protein>
<evidence type="ECO:0000256" key="2">
    <source>
        <dbReference type="ARBA" id="ARBA00022517"/>
    </source>
</evidence>
<dbReference type="InterPro" id="IPR030387">
    <property type="entry name" value="G_Bms1/Tsr1_dom"/>
</dbReference>
<proteinExistence type="inferred from homology"/>
<accession>A0A4P9YDA0</accession>
<evidence type="ECO:0000313" key="8">
    <source>
        <dbReference type="Proteomes" id="UP000281549"/>
    </source>
</evidence>
<dbReference type="GO" id="GO:0034511">
    <property type="term" value="F:U3 snoRNA binding"/>
    <property type="evidence" value="ECO:0007669"/>
    <property type="project" value="TreeGrafter"/>
</dbReference>
<dbReference type="SMART" id="SM00785">
    <property type="entry name" value="AARP2CN"/>
    <property type="match status" value="1"/>
</dbReference>
<dbReference type="EMBL" id="ML005926">
    <property type="protein sequence ID" value="RKP17276.1"/>
    <property type="molecule type" value="Genomic_DNA"/>
</dbReference>
<reference evidence="8" key="1">
    <citation type="journal article" date="2018" name="Nat. Microbiol.">
        <title>Leveraging single-cell genomics to expand the fungal tree of life.</title>
        <authorList>
            <person name="Ahrendt S.R."/>
            <person name="Quandt C.A."/>
            <person name="Ciobanu D."/>
            <person name="Clum A."/>
            <person name="Salamov A."/>
            <person name="Andreopoulos B."/>
            <person name="Cheng J.F."/>
            <person name="Woyke T."/>
            <person name="Pelin A."/>
            <person name="Henrissat B."/>
            <person name="Reynolds N.K."/>
            <person name="Benny G.L."/>
            <person name="Smith M.E."/>
            <person name="James T.Y."/>
            <person name="Grigoriev I.V."/>
        </authorList>
    </citation>
    <scope>NUCLEOTIDE SEQUENCE [LARGE SCALE GENOMIC DNA]</scope>
    <source>
        <strain evidence="8">CSF55</strain>
    </source>
</reference>
<dbReference type="SMART" id="SM01362">
    <property type="entry name" value="DUF663"/>
    <property type="match status" value="1"/>
</dbReference>
<sequence length="751" mass="87276">MTHSHRPSTGLHQSNKPFKGSSNRKIKTAGKQELVIKALKSAVKMSKQDRRNRSKNIQKVKKEEQMMMKRIFQGRNGVPKILTVIPLCPDVCASKFKESLIENNLIEHISENYYECSKYNQKFQILEASRDVQDLISKIQGADYLIFLLSGVEEVDEQGELFLKICKSHGVPLTVSIAQNMQNVEEKRKGDVKKSLQSYMNYHFPSEERIYLCDSLADCELTVRHVANQIPKQMKWREFRPYMVVDSIETRVNEEDNSKCSLKVTGYSRGNVGFSANRLVHLPGLGDFQVSNVLSCPLNGMEEKIIDTFDSNRESLQAENIPDVEMMDERFDITDEEVLAGEERIKQILKEREEEEEGMAVDNKMFKKPTGQMKKVPKGTSSYQAAWIVESDDEDEEENVENEMKEDSEISESEFEEEEIITIDDSEIKNDLLSPEEEEKEFKEFMQKKNELKNEMDFPDEVDTPLNKSAKERFMKYRGLESFRTSFWDPYENLPEDYSRIFQFDNFKKTSEKAKEAAFETKVACNERISLIIENVPLVSNFPLTVFGLLRHEQKISLNHFTILRTEEFQDPIKSKDELILFTGVRRLKINPLFSQNNKGKLHKFERYLKHGDFYVGSYFGPILFGPAPILLFKQSEEGSLTLVGTGSLQDPEPTRMIIKRIILTGFPYKIHKRSASVRYMFFNPSDVAWFKPVQLVTKYGRRGHIKESLGTHGYMKCTFDKQIQQQDTICMYLYKRVFPKWNTTLFNHQQ</sequence>
<dbReference type="GO" id="GO:0005730">
    <property type="term" value="C:nucleolus"/>
    <property type="evidence" value="ECO:0007669"/>
    <property type="project" value="UniProtKB-SubCell"/>
</dbReference>
<dbReference type="GO" id="GO:0000479">
    <property type="term" value="P:endonucleolytic cleavage of tricistronic rRNA transcript (SSU-rRNA, 5.8S rRNA, LSU-rRNA)"/>
    <property type="evidence" value="ECO:0007669"/>
    <property type="project" value="TreeGrafter"/>
</dbReference>
<dbReference type="PANTHER" id="PTHR12858:SF1">
    <property type="entry name" value="PRE-RRNA-PROCESSING PROTEIN TSR1 HOMOLOG"/>
    <property type="match status" value="1"/>
</dbReference>
<dbReference type="InterPro" id="IPR039761">
    <property type="entry name" value="Bms1/Tsr1"/>
</dbReference>
<evidence type="ECO:0000256" key="4">
    <source>
        <dbReference type="ARBA" id="ARBA00038288"/>
    </source>
</evidence>
<feature type="domain" description="Bms1-type G" evidence="6">
    <location>
        <begin position="78"/>
        <end position="232"/>
    </location>
</feature>
<keyword evidence="2" id="KW-0690">Ribosome biogenesis</keyword>
<dbReference type="InterPro" id="IPR012948">
    <property type="entry name" value="AARP2CN"/>
</dbReference>